<feature type="region of interest" description="Disordered" evidence="1">
    <location>
        <begin position="1"/>
        <end position="28"/>
    </location>
</feature>
<comment type="caution">
    <text evidence="2">The sequence shown here is derived from an EMBL/GenBank/DDBJ whole genome shotgun (WGS) entry which is preliminary data.</text>
</comment>
<evidence type="ECO:0000313" key="3">
    <source>
        <dbReference type="Proteomes" id="UP000265520"/>
    </source>
</evidence>
<proteinExistence type="predicted"/>
<dbReference type="AlphaFoldDB" id="A0A392T0J0"/>
<feature type="compositionally biased region" description="Polar residues" evidence="1">
    <location>
        <begin position="13"/>
        <end position="28"/>
    </location>
</feature>
<accession>A0A392T0J0</accession>
<dbReference type="Proteomes" id="UP000265520">
    <property type="component" value="Unassembled WGS sequence"/>
</dbReference>
<sequence length="28" mass="3021">MSGGREAILKNYTRGTANSTTRTPPNAR</sequence>
<evidence type="ECO:0000256" key="1">
    <source>
        <dbReference type="SAM" id="MobiDB-lite"/>
    </source>
</evidence>
<name>A0A392T0J0_9FABA</name>
<organism evidence="2 3">
    <name type="scientific">Trifolium medium</name>
    <dbReference type="NCBI Taxonomy" id="97028"/>
    <lineage>
        <taxon>Eukaryota</taxon>
        <taxon>Viridiplantae</taxon>
        <taxon>Streptophyta</taxon>
        <taxon>Embryophyta</taxon>
        <taxon>Tracheophyta</taxon>
        <taxon>Spermatophyta</taxon>
        <taxon>Magnoliopsida</taxon>
        <taxon>eudicotyledons</taxon>
        <taxon>Gunneridae</taxon>
        <taxon>Pentapetalae</taxon>
        <taxon>rosids</taxon>
        <taxon>fabids</taxon>
        <taxon>Fabales</taxon>
        <taxon>Fabaceae</taxon>
        <taxon>Papilionoideae</taxon>
        <taxon>50 kb inversion clade</taxon>
        <taxon>NPAAA clade</taxon>
        <taxon>Hologalegina</taxon>
        <taxon>IRL clade</taxon>
        <taxon>Trifolieae</taxon>
        <taxon>Trifolium</taxon>
    </lineage>
</organism>
<protein>
    <submittedName>
        <fullName evidence="2">Uncharacterized protein</fullName>
    </submittedName>
</protein>
<dbReference type="EMBL" id="LXQA010482584">
    <property type="protein sequence ID" value="MCI54643.1"/>
    <property type="molecule type" value="Genomic_DNA"/>
</dbReference>
<feature type="non-terminal residue" evidence="2">
    <location>
        <position position="28"/>
    </location>
</feature>
<keyword evidence="3" id="KW-1185">Reference proteome</keyword>
<reference evidence="2 3" key="1">
    <citation type="journal article" date="2018" name="Front. Plant Sci.">
        <title>Red Clover (Trifolium pratense) and Zigzag Clover (T. medium) - A Picture of Genomic Similarities and Differences.</title>
        <authorList>
            <person name="Dluhosova J."/>
            <person name="Istvanek J."/>
            <person name="Nedelnik J."/>
            <person name="Repkova J."/>
        </authorList>
    </citation>
    <scope>NUCLEOTIDE SEQUENCE [LARGE SCALE GENOMIC DNA]</scope>
    <source>
        <strain evidence="3">cv. 10/8</strain>
        <tissue evidence="2">Leaf</tissue>
    </source>
</reference>
<evidence type="ECO:0000313" key="2">
    <source>
        <dbReference type="EMBL" id="MCI54643.1"/>
    </source>
</evidence>